<feature type="transmembrane region" description="Helical" evidence="1">
    <location>
        <begin position="44"/>
        <end position="67"/>
    </location>
</feature>
<keyword evidence="1" id="KW-1133">Transmembrane helix</keyword>
<keyword evidence="1" id="KW-0472">Membrane</keyword>
<name>A0A8E2EVK1_9PEZI</name>
<protein>
    <submittedName>
        <fullName evidence="2">Uncharacterized protein</fullName>
    </submittedName>
</protein>
<gene>
    <name evidence="2" type="ORF">AOQ84DRAFT_298369</name>
</gene>
<proteinExistence type="predicted"/>
<keyword evidence="1" id="KW-0812">Transmembrane</keyword>
<organism evidence="2 3">
    <name type="scientific">Glonium stellatum</name>
    <dbReference type="NCBI Taxonomy" id="574774"/>
    <lineage>
        <taxon>Eukaryota</taxon>
        <taxon>Fungi</taxon>
        <taxon>Dikarya</taxon>
        <taxon>Ascomycota</taxon>
        <taxon>Pezizomycotina</taxon>
        <taxon>Dothideomycetes</taxon>
        <taxon>Pleosporomycetidae</taxon>
        <taxon>Gloniales</taxon>
        <taxon>Gloniaceae</taxon>
        <taxon>Glonium</taxon>
    </lineage>
</organism>
<keyword evidence="3" id="KW-1185">Reference proteome</keyword>
<dbReference type="OrthoDB" id="3061561at2759"/>
<dbReference type="EMBL" id="KV750221">
    <property type="protein sequence ID" value="OCL05727.1"/>
    <property type="molecule type" value="Genomic_DNA"/>
</dbReference>
<dbReference type="Proteomes" id="UP000250140">
    <property type="component" value="Unassembled WGS sequence"/>
</dbReference>
<evidence type="ECO:0000313" key="2">
    <source>
        <dbReference type="EMBL" id="OCL05727.1"/>
    </source>
</evidence>
<reference evidence="2 3" key="1">
    <citation type="journal article" date="2016" name="Nat. Commun.">
        <title>Ectomycorrhizal ecology is imprinted in the genome of the dominant symbiotic fungus Cenococcum geophilum.</title>
        <authorList>
            <consortium name="DOE Joint Genome Institute"/>
            <person name="Peter M."/>
            <person name="Kohler A."/>
            <person name="Ohm R.A."/>
            <person name="Kuo A."/>
            <person name="Krutzmann J."/>
            <person name="Morin E."/>
            <person name="Arend M."/>
            <person name="Barry K.W."/>
            <person name="Binder M."/>
            <person name="Choi C."/>
            <person name="Clum A."/>
            <person name="Copeland A."/>
            <person name="Grisel N."/>
            <person name="Haridas S."/>
            <person name="Kipfer T."/>
            <person name="LaButti K."/>
            <person name="Lindquist E."/>
            <person name="Lipzen A."/>
            <person name="Maire R."/>
            <person name="Meier B."/>
            <person name="Mihaltcheva S."/>
            <person name="Molinier V."/>
            <person name="Murat C."/>
            <person name="Poggeler S."/>
            <person name="Quandt C.A."/>
            <person name="Sperisen C."/>
            <person name="Tritt A."/>
            <person name="Tisserant E."/>
            <person name="Crous P.W."/>
            <person name="Henrissat B."/>
            <person name="Nehls U."/>
            <person name="Egli S."/>
            <person name="Spatafora J.W."/>
            <person name="Grigoriev I.V."/>
            <person name="Martin F.M."/>
        </authorList>
    </citation>
    <scope>NUCLEOTIDE SEQUENCE [LARGE SCALE GENOMIC DNA]</scope>
    <source>
        <strain evidence="2 3">CBS 207.34</strain>
    </source>
</reference>
<evidence type="ECO:0000313" key="3">
    <source>
        <dbReference type="Proteomes" id="UP000250140"/>
    </source>
</evidence>
<accession>A0A8E2EVK1</accession>
<feature type="transmembrane region" description="Helical" evidence="1">
    <location>
        <begin position="12"/>
        <end position="32"/>
    </location>
</feature>
<dbReference type="AlphaFoldDB" id="A0A8E2EVK1"/>
<evidence type="ECO:0000256" key="1">
    <source>
        <dbReference type="SAM" id="Phobius"/>
    </source>
</evidence>
<sequence>MSKNGGILRTRFPLLIMLGTAVIFSAIHISAWNWEFPSPIVRPLWRIFALLAAASSSTFILTTLSITLFKEYIRKFHNIFKLLASCCFTQCASVTWLRSLISVPIVCVIIRIYSLTSRTHYINILLFFFNACKRL</sequence>